<evidence type="ECO:0000256" key="3">
    <source>
        <dbReference type="ARBA" id="ARBA00023082"/>
    </source>
</evidence>
<keyword evidence="4" id="KW-0804">Transcription</keyword>
<name>A0A5R8KIZ5_9BACT</name>
<reference evidence="7 8" key="1">
    <citation type="submission" date="2019-05" db="EMBL/GenBank/DDBJ databases">
        <title>Verrucobacter flavum gen. nov., sp. nov. a new member of the family Verrucomicrobiaceae.</title>
        <authorList>
            <person name="Szuroczki S."/>
            <person name="Abbaszade G."/>
            <person name="Szabo A."/>
            <person name="Felfoldi T."/>
            <person name="Schumann P."/>
            <person name="Boka K."/>
            <person name="Keki Z."/>
            <person name="Toumi M."/>
            <person name="Toth E."/>
        </authorList>
    </citation>
    <scope>NUCLEOTIDE SEQUENCE [LARGE SCALE GENOMIC DNA]</scope>
    <source>
        <strain evidence="7 8">MG-N-17</strain>
    </source>
</reference>
<dbReference type="GO" id="GO:0016987">
    <property type="term" value="F:sigma factor activity"/>
    <property type="evidence" value="ECO:0007669"/>
    <property type="project" value="UniProtKB-KW"/>
</dbReference>
<keyword evidence="8" id="KW-1185">Reference proteome</keyword>
<dbReference type="PANTHER" id="PTHR43133">
    <property type="entry name" value="RNA POLYMERASE ECF-TYPE SIGMA FACTO"/>
    <property type="match status" value="1"/>
</dbReference>
<dbReference type="SUPFAM" id="SSF88659">
    <property type="entry name" value="Sigma3 and sigma4 domains of RNA polymerase sigma factors"/>
    <property type="match status" value="1"/>
</dbReference>
<keyword evidence="2" id="KW-0805">Transcription regulation</keyword>
<dbReference type="RefSeq" id="WP_138084585.1">
    <property type="nucleotide sequence ID" value="NZ_VAUV01000002.1"/>
</dbReference>
<sequence>MNSAYLPNDTLFPLDESLIEAVVEDQSEAALTSLYRRYRHVLRSVIIRVMRDEADADDVLQDVFLQVWNRAESYTPEKGRLLGWLIVVARRRALDRLRQKCAYNRARDRFEFEYRIPVVEQSPNCGVDQQLCEDDLRNLLGNLLQRLPPHQEQVVQMTYFKGMSQRQIAAALELPLGTVKTRIELGMRKLANSLRPLRFKIA</sequence>
<dbReference type="Gene3D" id="1.10.1740.10">
    <property type="match status" value="1"/>
</dbReference>
<proteinExistence type="inferred from homology"/>
<dbReference type="InterPro" id="IPR036388">
    <property type="entry name" value="WH-like_DNA-bd_sf"/>
</dbReference>
<dbReference type="InterPro" id="IPR013249">
    <property type="entry name" value="RNA_pol_sigma70_r4_t2"/>
</dbReference>
<dbReference type="InterPro" id="IPR013325">
    <property type="entry name" value="RNA_pol_sigma_r2"/>
</dbReference>
<dbReference type="NCBIfam" id="TIGR02937">
    <property type="entry name" value="sigma70-ECF"/>
    <property type="match status" value="1"/>
</dbReference>
<feature type="domain" description="RNA polymerase sigma factor 70 region 4 type 2" evidence="6">
    <location>
        <begin position="138"/>
        <end position="190"/>
    </location>
</feature>
<dbReference type="Pfam" id="PF08281">
    <property type="entry name" value="Sigma70_r4_2"/>
    <property type="match status" value="1"/>
</dbReference>
<feature type="domain" description="RNA polymerase sigma-70 region 2" evidence="5">
    <location>
        <begin position="34"/>
        <end position="100"/>
    </location>
</feature>
<dbReference type="SUPFAM" id="SSF88946">
    <property type="entry name" value="Sigma2 domain of RNA polymerase sigma factors"/>
    <property type="match status" value="1"/>
</dbReference>
<organism evidence="7 8">
    <name type="scientific">Phragmitibacter flavus</name>
    <dbReference type="NCBI Taxonomy" id="2576071"/>
    <lineage>
        <taxon>Bacteria</taxon>
        <taxon>Pseudomonadati</taxon>
        <taxon>Verrucomicrobiota</taxon>
        <taxon>Verrucomicrobiia</taxon>
        <taxon>Verrucomicrobiales</taxon>
        <taxon>Verrucomicrobiaceae</taxon>
        <taxon>Phragmitibacter</taxon>
    </lineage>
</organism>
<dbReference type="InterPro" id="IPR014284">
    <property type="entry name" value="RNA_pol_sigma-70_dom"/>
</dbReference>
<evidence type="ECO:0000313" key="8">
    <source>
        <dbReference type="Proteomes" id="UP000306196"/>
    </source>
</evidence>
<evidence type="ECO:0000256" key="4">
    <source>
        <dbReference type="ARBA" id="ARBA00023163"/>
    </source>
</evidence>
<dbReference type="Proteomes" id="UP000306196">
    <property type="component" value="Unassembled WGS sequence"/>
</dbReference>
<dbReference type="CDD" id="cd06171">
    <property type="entry name" value="Sigma70_r4"/>
    <property type="match status" value="1"/>
</dbReference>
<accession>A0A5R8KIZ5</accession>
<dbReference type="Gene3D" id="1.10.10.10">
    <property type="entry name" value="Winged helix-like DNA-binding domain superfamily/Winged helix DNA-binding domain"/>
    <property type="match status" value="1"/>
</dbReference>
<dbReference type="GO" id="GO:0006352">
    <property type="term" value="P:DNA-templated transcription initiation"/>
    <property type="evidence" value="ECO:0007669"/>
    <property type="project" value="InterPro"/>
</dbReference>
<comment type="similarity">
    <text evidence="1">Belongs to the sigma-70 factor family. ECF subfamily.</text>
</comment>
<dbReference type="AlphaFoldDB" id="A0A5R8KIZ5"/>
<dbReference type="InterPro" id="IPR007627">
    <property type="entry name" value="RNA_pol_sigma70_r2"/>
</dbReference>
<dbReference type="EMBL" id="VAUV01000002">
    <property type="protein sequence ID" value="TLD72230.1"/>
    <property type="molecule type" value="Genomic_DNA"/>
</dbReference>
<dbReference type="GO" id="GO:0003677">
    <property type="term" value="F:DNA binding"/>
    <property type="evidence" value="ECO:0007669"/>
    <property type="project" value="InterPro"/>
</dbReference>
<dbReference type="InterPro" id="IPR039425">
    <property type="entry name" value="RNA_pol_sigma-70-like"/>
</dbReference>
<dbReference type="OrthoDB" id="9798255at2"/>
<dbReference type="PANTHER" id="PTHR43133:SF62">
    <property type="entry name" value="RNA POLYMERASE SIGMA FACTOR SIGZ"/>
    <property type="match status" value="1"/>
</dbReference>
<gene>
    <name evidence="7" type="ORF">FEM03_02415</name>
</gene>
<evidence type="ECO:0000259" key="6">
    <source>
        <dbReference type="Pfam" id="PF08281"/>
    </source>
</evidence>
<keyword evidence="3" id="KW-0731">Sigma factor</keyword>
<evidence type="ECO:0000313" key="7">
    <source>
        <dbReference type="EMBL" id="TLD72230.1"/>
    </source>
</evidence>
<evidence type="ECO:0000256" key="1">
    <source>
        <dbReference type="ARBA" id="ARBA00010641"/>
    </source>
</evidence>
<protein>
    <submittedName>
        <fullName evidence="7">Sigma-70 family RNA polymerase sigma factor</fullName>
    </submittedName>
</protein>
<dbReference type="Pfam" id="PF04542">
    <property type="entry name" value="Sigma70_r2"/>
    <property type="match status" value="1"/>
</dbReference>
<evidence type="ECO:0000259" key="5">
    <source>
        <dbReference type="Pfam" id="PF04542"/>
    </source>
</evidence>
<dbReference type="InterPro" id="IPR013324">
    <property type="entry name" value="RNA_pol_sigma_r3/r4-like"/>
</dbReference>
<comment type="caution">
    <text evidence="7">The sequence shown here is derived from an EMBL/GenBank/DDBJ whole genome shotgun (WGS) entry which is preliminary data.</text>
</comment>
<evidence type="ECO:0000256" key="2">
    <source>
        <dbReference type="ARBA" id="ARBA00023015"/>
    </source>
</evidence>